<dbReference type="Pfam" id="PF08308">
    <property type="entry name" value="PEGA"/>
    <property type="match status" value="2"/>
</dbReference>
<evidence type="ECO:0000313" key="2">
    <source>
        <dbReference type="EMBL" id="RXK54989.1"/>
    </source>
</evidence>
<dbReference type="AlphaFoldDB" id="A0A4V1M6D2"/>
<gene>
    <name evidence="2" type="ORF">ESB00_03565</name>
</gene>
<sequence>MGAGRLSMHPHASPSAFGQLAVSALCIVLLLAAGCSKSPEEQRAVAKAEKARTTGALTVKSNLPAATFTVAPVTSGTETAPAPLTGSLDQPLGGLPPGKYAVTLRADGWPEIGGQVDVTAGQTAEIALNFKSGSLKLESEPTGATVKLGATALGKTPLTIPMLPPGDCTLTLELPSWPALAFKTTITEDQEATATARLPHGKLTVASLPTGANLLIGGKVFGQTPVVWQRMPAGTKKLTLQAKDFPPLELTVNVTDGADVTITPELGAAFPLLDARAILADTWVPDDPNRLTASFEITGRFAPKNGIVKNLKRQRLHENWLTKRYRYSGTVKAYDPKSGEIEFNEETADQSRYRIVATPTPTALAALNLNEKTAKGVTLNFYGQLTGVEEPRWPSKVITFELTSVELLKGDAP</sequence>
<feature type="domain" description="PEGA" evidence="1">
    <location>
        <begin position="201"/>
        <end position="265"/>
    </location>
</feature>
<proteinExistence type="predicted"/>
<feature type="domain" description="PEGA" evidence="1">
    <location>
        <begin position="133"/>
        <end position="199"/>
    </location>
</feature>
<organism evidence="2 3">
    <name type="scientific">Oleiharenicola lentus</name>
    <dbReference type="NCBI Taxonomy" id="2508720"/>
    <lineage>
        <taxon>Bacteria</taxon>
        <taxon>Pseudomonadati</taxon>
        <taxon>Verrucomicrobiota</taxon>
        <taxon>Opitutia</taxon>
        <taxon>Opitutales</taxon>
        <taxon>Opitutaceae</taxon>
        <taxon>Oleiharenicola</taxon>
    </lineage>
</organism>
<comment type="caution">
    <text evidence="2">The sequence shown here is derived from an EMBL/GenBank/DDBJ whole genome shotgun (WGS) entry which is preliminary data.</text>
</comment>
<reference evidence="2 3" key="1">
    <citation type="submission" date="2019-01" db="EMBL/GenBank/DDBJ databases">
        <title>Lacunisphaera sp. strain TWA-58.</title>
        <authorList>
            <person name="Chen W.-M."/>
        </authorList>
    </citation>
    <scope>NUCLEOTIDE SEQUENCE [LARGE SCALE GENOMIC DNA]</scope>
    <source>
        <strain evidence="2 3">TWA-58</strain>
    </source>
</reference>
<dbReference type="InterPro" id="IPR013229">
    <property type="entry name" value="PEGA"/>
</dbReference>
<evidence type="ECO:0000259" key="1">
    <source>
        <dbReference type="Pfam" id="PF08308"/>
    </source>
</evidence>
<dbReference type="PANTHER" id="PTHR36194">
    <property type="entry name" value="S-LAYER-LIKE PROTEIN"/>
    <property type="match status" value="1"/>
</dbReference>
<dbReference type="PANTHER" id="PTHR36194:SF1">
    <property type="entry name" value="S-LAYER-LIKE PROTEIN"/>
    <property type="match status" value="1"/>
</dbReference>
<dbReference type="EMBL" id="SDHX01000001">
    <property type="protein sequence ID" value="RXK54989.1"/>
    <property type="molecule type" value="Genomic_DNA"/>
</dbReference>
<accession>A0A4V1M6D2</accession>
<dbReference type="Proteomes" id="UP000290218">
    <property type="component" value="Unassembled WGS sequence"/>
</dbReference>
<keyword evidence="3" id="KW-1185">Reference proteome</keyword>
<dbReference type="PROSITE" id="PS51257">
    <property type="entry name" value="PROKAR_LIPOPROTEIN"/>
    <property type="match status" value="1"/>
</dbReference>
<protein>
    <submittedName>
        <fullName evidence="2">PEGA domain-containing protein</fullName>
    </submittedName>
</protein>
<dbReference type="OrthoDB" id="190274at2"/>
<evidence type="ECO:0000313" key="3">
    <source>
        <dbReference type="Proteomes" id="UP000290218"/>
    </source>
</evidence>
<name>A0A4V1M6D2_9BACT</name>